<evidence type="ECO:0000313" key="1">
    <source>
        <dbReference type="EMBL" id="GAF70285.1"/>
    </source>
</evidence>
<proteinExistence type="predicted"/>
<dbReference type="EMBL" id="BARS01009134">
    <property type="protein sequence ID" value="GAF70285.1"/>
    <property type="molecule type" value="Genomic_DNA"/>
</dbReference>
<dbReference type="AlphaFoldDB" id="X0T2K6"/>
<name>X0T2K6_9ZZZZ</name>
<comment type="caution">
    <text evidence="1">The sequence shown here is derived from an EMBL/GenBank/DDBJ whole genome shotgun (WGS) entry which is preliminary data.</text>
</comment>
<gene>
    <name evidence="1" type="ORF">S01H1_17236</name>
</gene>
<protein>
    <recommendedName>
        <fullName evidence="2">Thioesterase domain-containing protein</fullName>
    </recommendedName>
</protein>
<dbReference type="SUPFAM" id="SSF54637">
    <property type="entry name" value="Thioesterase/thiol ester dehydrase-isomerase"/>
    <property type="match status" value="1"/>
</dbReference>
<dbReference type="Gene3D" id="3.10.129.10">
    <property type="entry name" value="Hotdog Thioesterase"/>
    <property type="match status" value="1"/>
</dbReference>
<evidence type="ECO:0008006" key="2">
    <source>
        <dbReference type="Google" id="ProtNLM"/>
    </source>
</evidence>
<feature type="non-terminal residue" evidence="1">
    <location>
        <position position="1"/>
    </location>
</feature>
<reference evidence="1" key="1">
    <citation type="journal article" date="2014" name="Front. Microbiol.">
        <title>High frequency of phylogenetically diverse reductive dehalogenase-homologous genes in deep subseafloor sedimentary metagenomes.</title>
        <authorList>
            <person name="Kawai M."/>
            <person name="Futagami T."/>
            <person name="Toyoda A."/>
            <person name="Takaki Y."/>
            <person name="Nishi S."/>
            <person name="Hori S."/>
            <person name="Arai W."/>
            <person name="Tsubouchi T."/>
            <person name="Morono Y."/>
            <person name="Uchiyama I."/>
            <person name="Ito T."/>
            <person name="Fujiyama A."/>
            <person name="Inagaki F."/>
            <person name="Takami H."/>
        </authorList>
    </citation>
    <scope>NUCLEOTIDE SEQUENCE</scope>
    <source>
        <strain evidence="1">Expedition CK06-06</strain>
    </source>
</reference>
<sequence>DQVFNVANLMAEVPGPTATLSLEYERMTPLHVELRFEAWVESIDGRKVTTVGHALHEDQVTVKARGLFIKLDPKGIEQMRRR</sequence>
<accession>X0T2K6</accession>
<organism evidence="1">
    <name type="scientific">marine sediment metagenome</name>
    <dbReference type="NCBI Taxonomy" id="412755"/>
    <lineage>
        <taxon>unclassified sequences</taxon>
        <taxon>metagenomes</taxon>
        <taxon>ecological metagenomes</taxon>
    </lineage>
</organism>
<dbReference type="InterPro" id="IPR029069">
    <property type="entry name" value="HotDog_dom_sf"/>
</dbReference>